<dbReference type="Proteomes" id="UP000308600">
    <property type="component" value="Unassembled WGS sequence"/>
</dbReference>
<gene>
    <name evidence="1" type="ORF">BDN72DRAFT_808621</name>
</gene>
<name>A0ACD3BD59_9AGAR</name>
<sequence>MDASDDFGESQATQLLQNVLESGHDVGYRSSDSRSTRHGGAIFSKDASADSALSRATVPHYNLHGLEQTQTQLVEDSEMGDSQKENLHNSRQNALHARPPSPPQSPPAASPSRRSGTRGAQVVQKPKSRDRKAVSKPPSRSGPVAQKNTGAVPKTPNRPSGSPPRDYSSPLTEDDFDHDSFVAQAARQRQLAGLKQFGVPLSDLEKGPHSFSADITSSPDVRMNTHRRPTSRNKPRRSPTPEGRILVDATPEHSVCSESFDRQPNLAGDTQEAFVPKRNNDDDTESDASGPSSSYGRMLNGEYEPEPEMDPTQPTTQPNSDLDLDRSPQPVLQTLTTTAAMSNATTNATTGRRNILGLVNPLKQWRFRNPANIPSTDVQNDYSTQAAPTQQSSFPPFRGPVNEETQPSNIPEELANLQPRRTFPKTPVAQRLPQSPTDRVAAGLLLHLKDPQGSDAPDAMDVIPDSEPMRDEGPTRASTRARSASTTPSKSRQGSKSPNKRRKLDTVEEVAATESEPDDQHSPEPVRREEEEEEEEAEVPLASRIPVKVAPPMRPTFQVSRFDPGITPTPYIHSTRNIAHSKPRASPKDKPKPRVEEPEPISKPIVYQSKRAAQGRSAETAEVPSSVPDQDVPSAKAKGKGRAVATKVTTSRAGKTTKRVSTRGATKKVTSKGKRRRVIESEDEDDDDEELSNGDDEMDLLPRVQEEDEPAEEEYIEPKLEEAGPSSSRKRKRVTTAPSKVRASSKGSTRAKSALPEPPAKYLRSAAHNYIGRHPQTDDATRVLALWNNGTRANYFAGTVHSLISESTYNVIFDDGDSIIIPITSMRKLELRKGDEVLLGSSRAFVEDLTRVDSEGIVIVAREKQLIDVELKDVRLVPRTVDAHWKDRTLTAAEILPLFRPASTKNEPQSPTHSVATGSVNRAGRKALFKGVAIVVTLGNNEGEVKRKQELEQMMTQHGGTVLSDWSFAIRMEGKHSNSNHRWVATQSDLSWTGKSTIEQAFLVCDQPSQKPKFLTALALGIPCLHDSWLRESIAQNEILPFPQYLVSQGFNPTLNAVITQQVDTRWGETTSYLTDIASYGVPAKSFRTKSILCLGSDIFPSPKAKKNANEAANAITQIILCMGAERVEAATEVRYASRKPHDYDYVIVKDHPRTSLKSPNVAAWDWVKNCLTASRLNPITPVTS</sequence>
<keyword evidence="2" id="KW-1185">Reference proteome</keyword>
<accession>A0ACD3BD59</accession>
<dbReference type="EMBL" id="ML208260">
    <property type="protein sequence ID" value="TFK76283.1"/>
    <property type="molecule type" value="Genomic_DNA"/>
</dbReference>
<reference evidence="1 2" key="1">
    <citation type="journal article" date="2019" name="Nat. Ecol. Evol.">
        <title>Megaphylogeny resolves global patterns of mushroom evolution.</title>
        <authorList>
            <person name="Varga T."/>
            <person name="Krizsan K."/>
            <person name="Foldi C."/>
            <person name="Dima B."/>
            <person name="Sanchez-Garcia M."/>
            <person name="Sanchez-Ramirez S."/>
            <person name="Szollosi G.J."/>
            <person name="Szarkandi J.G."/>
            <person name="Papp V."/>
            <person name="Albert L."/>
            <person name="Andreopoulos W."/>
            <person name="Angelini C."/>
            <person name="Antonin V."/>
            <person name="Barry K.W."/>
            <person name="Bougher N.L."/>
            <person name="Buchanan P."/>
            <person name="Buyck B."/>
            <person name="Bense V."/>
            <person name="Catcheside P."/>
            <person name="Chovatia M."/>
            <person name="Cooper J."/>
            <person name="Damon W."/>
            <person name="Desjardin D."/>
            <person name="Finy P."/>
            <person name="Geml J."/>
            <person name="Haridas S."/>
            <person name="Hughes K."/>
            <person name="Justo A."/>
            <person name="Karasinski D."/>
            <person name="Kautmanova I."/>
            <person name="Kiss B."/>
            <person name="Kocsube S."/>
            <person name="Kotiranta H."/>
            <person name="LaButti K.M."/>
            <person name="Lechner B.E."/>
            <person name="Liimatainen K."/>
            <person name="Lipzen A."/>
            <person name="Lukacs Z."/>
            <person name="Mihaltcheva S."/>
            <person name="Morgado L.N."/>
            <person name="Niskanen T."/>
            <person name="Noordeloos M.E."/>
            <person name="Ohm R.A."/>
            <person name="Ortiz-Santana B."/>
            <person name="Ovrebo C."/>
            <person name="Racz N."/>
            <person name="Riley R."/>
            <person name="Savchenko A."/>
            <person name="Shiryaev A."/>
            <person name="Soop K."/>
            <person name="Spirin V."/>
            <person name="Szebenyi C."/>
            <person name="Tomsovsky M."/>
            <person name="Tulloss R.E."/>
            <person name="Uehling J."/>
            <person name="Grigoriev I.V."/>
            <person name="Vagvolgyi C."/>
            <person name="Papp T."/>
            <person name="Martin F.M."/>
            <person name="Miettinen O."/>
            <person name="Hibbett D.S."/>
            <person name="Nagy L.G."/>
        </authorList>
    </citation>
    <scope>NUCLEOTIDE SEQUENCE [LARGE SCALE GENOMIC DNA]</scope>
    <source>
        <strain evidence="1 2">NL-1719</strain>
    </source>
</reference>
<organism evidence="1 2">
    <name type="scientific">Pluteus cervinus</name>
    <dbReference type="NCBI Taxonomy" id="181527"/>
    <lineage>
        <taxon>Eukaryota</taxon>
        <taxon>Fungi</taxon>
        <taxon>Dikarya</taxon>
        <taxon>Basidiomycota</taxon>
        <taxon>Agaricomycotina</taxon>
        <taxon>Agaricomycetes</taxon>
        <taxon>Agaricomycetidae</taxon>
        <taxon>Agaricales</taxon>
        <taxon>Pluteineae</taxon>
        <taxon>Pluteaceae</taxon>
        <taxon>Pluteus</taxon>
    </lineage>
</organism>
<evidence type="ECO:0000313" key="2">
    <source>
        <dbReference type="Proteomes" id="UP000308600"/>
    </source>
</evidence>
<evidence type="ECO:0000313" key="1">
    <source>
        <dbReference type="EMBL" id="TFK76283.1"/>
    </source>
</evidence>
<proteinExistence type="predicted"/>
<protein>
    <submittedName>
        <fullName evidence="1">Uncharacterized protein</fullName>
    </submittedName>
</protein>